<dbReference type="AlphaFoldDB" id="A0A1I4QWU1"/>
<dbReference type="Gene3D" id="3.90.105.10">
    <property type="entry name" value="Molybdopterin biosynthesis moea protein, domain 2"/>
    <property type="match status" value="1"/>
</dbReference>
<dbReference type="Pfam" id="PF00994">
    <property type="entry name" value="MoCF_biosynth"/>
    <property type="match status" value="1"/>
</dbReference>
<dbReference type="PANTHER" id="PTHR10192">
    <property type="entry name" value="MOLYBDOPTERIN BIOSYNTHESIS PROTEIN"/>
    <property type="match status" value="1"/>
</dbReference>
<keyword evidence="4" id="KW-0808">Transferase</keyword>
<dbReference type="InterPro" id="IPR036135">
    <property type="entry name" value="MoeA_linker/N_sf"/>
</dbReference>
<dbReference type="Gene3D" id="2.170.190.11">
    <property type="entry name" value="Molybdopterin biosynthesis moea protein, domain 3"/>
    <property type="match status" value="1"/>
</dbReference>
<name>A0A1I4QWU1_9EURY</name>
<dbReference type="GO" id="GO:0006777">
    <property type="term" value="P:Mo-molybdopterin cofactor biosynthetic process"/>
    <property type="evidence" value="ECO:0007669"/>
    <property type="project" value="UniProtKB-KW"/>
</dbReference>
<protein>
    <submittedName>
        <fullName evidence="4">Molybdopterin molybdotransferase</fullName>
    </submittedName>
</protein>
<keyword evidence="2" id="KW-0501">Molybdenum cofactor biosynthesis</keyword>
<dbReference type="UniPathway" id="UPA00344"/>
<dbReference type="InterPro" id="IPR005111">
    <property type="entry name" value="MoeA_C_domain_IV"/>
</dbReference>
<evidence type="ECO:0000256" key="2">
    <source>
        <dbReference type="ARBA" id="ARBA00023150"/>
    </source>
</evidence>
<dbReference type="SUPFAM" id="SSF63867">
    <property type="entry name" value="MoeA C-terminal domain-like"/>
    <property type="match status" value="1"/>
</dbReference>
<dbReference type="InterPro" id="IPR036688">
    <property type="entry name" value="MoeA_C_domain_IV_sf"/>
</dbReference>
<dbReference type="SMART" id="SM00852">
    <property type="entry name" value="MoCF_biosynth"/>
    <property type="match status" value="1"/>
</dbReference>
<dbReference type="InterPro" id="IPR036425">
    <property type="entry name" value="MoaB/Mog-like_dom_sf"/>
</dbReference>
<dbReference type="Gene3D" id="2.40.340.10">
    <property type="entry name" value="MoeA, C-terminal, domain IV"/>
    <property type="match status" value="1"/>
</dbReference>
<evidence type="ECO:0000259" key="3">
    <source>
        <dbReference type="SMART" id="SM00852"/>
    </source>
</evidence>
<comment type="pathway">
    <text evidence="1">Cofactor biosynthesis; molybdopterin biosynthesis.</text>
</comment>
<dbReference type="PANTHER" id="PTHR10192:SF19">
    <property type="entry name" value="MOLYBDOPTERIN BIOSYNTHESIS PROTEIN MJ0666-RELATED"/>
    <property type="match status" value="1"/>
</dbReference>
<dbReference type="SUPFAM" id="SSF63882">
    <property type="entry name" value="MoeA N-terminal region -like"/>
    <property type="match status" value="1"/>
</dbReference>
<proteinExistence type="predicted"/>
<dbReference type="RefSeq" id="WP_091934720.1">
    <property type="nucleotide sequence ID" value="NZ_FOUJ01000002.1"/>
</dbReference>
<dbReference type="Pfam" id="PF03453">
    <property type="entry name" value="MoeA_N"/>
    <property type="match status" value="1"/>
</dbReference>
<dbReference type="Proteomes" id="UP000198535">
    <property type="component" value="Unassembled WGS sequence"/>
</dbReference>
<dbReference type="EMBL" id="FOUJ01000002">
    <property type="protein sequence ID" value="SFM44275.1"/>
    <property type="molecule type" value="Genomic_DNA"/>
</dbReference>
<dbReference type="InterPro" id="IPR001453">
    <property type="entry name" value="MoaB/Mog_dom"/>
</dbReference>
<dbReference type="STRING" id="487685.SAMN04488696_1229"/>
<dbReference type="InterPro" id="IPR005110">
    <property type="entry name" value="MoeA_linker/N"/>
</dbReference>
<keyword evidence="5" id="KW-1185">Reference proteome</keyword>
<dbReference type="Pfam" id="PF03454">
    <property type="entry name" value="MoeA_C"/>
    <property type="match status" value="1"/>
</dbReference>
<dbReference type="InterPro" id="IPR038987">
    <property type="entry name" value="MoeA-like"/>
</dbReference>
<dbReference type="Gene3D" id="3.40.980.10">
    <property type="entry name" value="MoaB/Mog-like domain"/>
    <property type="match status" value="1"/>
</dbReference>
<reference evidence="5" key="1">
    <citation type="submission" date="2016-10" db="EMBL/GenBank/DDBJ databases">
        <authorList>
            <person name="Varghese N."/>
            <person name="Submissions S."/>
        </authorList>
    </citation>
    <scope>NUCLEOTIDE SEQUENCE [LARGE SCALE GENOMIC DNA]</scope>
    <source>
        <strain evidence="5">Mob M</strain>
    </source>
</reference>
<accession>A0A1I4QWU1</accession>
<gene>
    <name evidence="4" type="ORF">SAMN04488696_1229</name>
</gene>
<dbReference type="GO" id="GO:0005737">
    <property type="term" value="C:cytoplasm"/>
    <property type="evidence" value="ECO:0007669"/>
    <property type="project" value="TreeGrafter"/>
</dbReference>
<organism evidence="4 5">
    <name type="scientific">Methanolobus profundi</name>
    <dbReference type="NCBI Taxonomy" id="487685"/>
    <lineage>
        <taxon>Archaea</taxon>
        <taxon>Methanobacteriati</taxon>
        <taxon>Methanobacteriota</taxon>
        <taxon>Stenosarchaea group</taxon>
        <taxon>Methanomicrobia</taxon>
        <taxon>Methanosarcinales</taxon>
        <taxon>Methanosarcinaceae</taxon>
        <taxon>Methanolobus</taxon>
    </lineage>
</organism>
<feature type="domain" description="MoaB/Mog" evidence="3">
    <location>
        <begin position="175"/>
        <end position="313"/>
    </location>
</feature>
<evidence type="ECO:0000313" key="4">
    <source>
        <dbReference type="EMBL" id="SFM44275.1"/>
    </source>
</evidence>
<evidence type="ECO:0000313" key="5">
    <source>
        <dbReference type="Proteomes" id="UP000198535"/>
    </source>
</evidence>
<dbReference type="CDD" id="cd00887">
    <property type="entry name" value="MoeA"/>
    <property type="match status" value="1"/>
</dbReference>
<dbReference type="GO" id="GO:0061599">
    <property type="term" value="F:molybdopterin molybdotransferase activity"/>
    <property type="evidence" value="ECO:0007669"/>
    <property type="project" value="TreeGrafter"/>
</dbReference>
<dbReference type="SUPFAM" id="SSF53218">
    <property type="entry name" value="Molybdenum cofactor biosynthesis proteins"/>
    <property type="match status" value="1"/>
</dbReference>
<sequence>MLFRERTDVGEAKEMFLAAIKGMERTELLPATSSIGRVLSTSILAPRNVPHYRRSAMDGFAVRSVDLIGASPTNPVMLQIADDVLEGTCAPVNTGDYVPDEADAVLMMEDTISIGDMIEIRAQLHPGKNVGAIGEDVRKNEIIFNKGHLLRPCDIAVLASLGISDVKVYAKPVVAIIPTGNDLLPLPGDDVPPPGKTLDINSLMIGEYVEKWGGIARYCDIVPEDKQLIEDAIRSNLDADMIVVSGGTSVGDKDYVPAVVEKLGKKLVHGVGLSPGKPTALGVADNVPILCMPGYPAAGLVALFAFGKPALKKAGTIPHTPEITIKATLSGKIMSREGYVSYARVILEGDIAHPLMTAGAGILSSIAKSHGFVIIPENVEGHEEGSIVDVVLIE</sequence>
<evidence type="ECO:0000256" key="1">
    <source>
        <dbReference type="ARBA" id="ARBA00005046"/>
    </source>
</evidence>
<dbReference type="OrthoDB" id="31371at2157"/>